<dbReference type="SUPFAM" id="SSF53756">
    <property type="entry name" value="UDP-Glycosyltransferase/glycogen phosphorylase"/>
    <property type="match status" value="1"/>
</dbReference>
<comment type="caution">
    <text evidence="2">The sequence shown here is derived from an EMBL/GenBank/DDBJ whole genome shotgun (WGS) entry which is preliminary data.</text>
</comment>
<accession>A0ABQ6IQ35</accession>
<dbReference type="EMBL" id="BSUO01000001">
    <property type="protein sequence ID" value="GMA39211.1"/>
    <property type="molecule type" value="Genomic_DNA"/>
</dbReference>
<keyword evidence="3" id="KW-1185">Reference proteome</keyword>
<sequence>MLARTLATTCVQHIPAAHPYAASVTHRAVSTLPDPPVPGAPAGRWWPHPALEPDWPATTRADVVHLHFGFEHRSPDELHAWTQALRRAHIALVVTVHDLINPHLGPSRAYDALLDVVIPAADALTTLTTGAAAEIQRRWGRAAHVHPHPHVVAEDWLDRPRPAHEGWVAGVHAKSVRASLDVGAILAAARVIRDLPGGVLRLHVHEDVLDPTHPRHDTRLPELMRADDAVDVRVHGPLSDAELWADLLETDLALLPYRHATHSGWLEMCHDLGTDVLAADVGHLTSQRPVRAYTGNASLTAELVRAHAEHRRGVRPARPSPTTRRRERDEVRDLHAALYAEVLAGIRV</sequence>
<evidence type="ECO:0008006" key="4">
    <source>
        <dbReference type="Google" id="ProtNLM"/>
    </source>
</evidence>
<evidence type="ECO:0000313" key="3">
    <source>
        <dbReference type="Proteomes" id="UP001157126"/>
    </source>
</evidence>
<protein>
    <recommendedName>
        <fullName evidence="4">D-inositol 3-phosphate glycosyltransferase</fullName>
    </recommendedName>
</protein>
<dbReference type="Gene3D" id="3.40.50.2000">
    <property type="entry name" value="Glycogen Phosphorylase B"/>
    <property type="match status" value="1"/>
</dbReference>
<reference evidence="3" key="1">
    <citation type="journal article" date="2019" name="Int. J. Syst. Evol. Microbiol.">
        <title>The Global Catalogue of Microorganisms (GCM) 10K type strain sequencing project: providing services to taxonomists for standard genome sequencing and annotation.</title>
        <authorList>
            <consortium name="The Broad Institute Genomics Platform"/>
            <consortium name="The Broad Institute Genome Sequencing Center for Infectious Disease"/>
            <person name="Wu L."/>
            <person name="Ma J."/>
        </authorList>
    </citation>
    <scope>NUCLEOTIDE SEQUENCE [LARGE SCALE GENOMIC DNA]</scope>
    <source>
        <strain evidence="3">NBRC 113072</strain>
    </source>
</reference>
<evidence type="ECO:0000256" key="1">
    <source>
        <dbReference type="SAM" id="MobiDB-lite"/>
    </source>
</evidence>
<name>A0ABQ6IQ35_9MICO</name>
<gene>
    <name evidence="2" type="ORF">GCM10025883_12560</name>
</gene>
<feature type="region of interest" description="Disordered" evidence="1">
    <location>
        <begin position="308"/>
        <end position="329"/>
    </location>
</feature>
<proteinExistence type="predicted"/>
<dbReference type="RefSeq" id="WP_284303175.1">
    <property type="nucleotide sequence ID" value="NZ_BSUO01000001.1"/>
</dbReference>
<organism evidence="2 3">
    <name type="scientific">Mobilicoccus caccae</name>
    <dbReference type="NCBI Taxonomy" id="1859295"/>
    <lineage>
        <taxon>Bacteria</taxon>
        <taxon>Bacillati</taxon>
        <taxon>Actinomycetota</taxon>
        <taxon>Actinomycetes</taxon>
        <taxon>Micrococcales</taxon>
        <taxon>Dermatophilaceae</taxon>
        <taxon>Mobilicoccus</taxon>
    </lineage>
</organism>
<dbReference type="Proteomes" id="UP001157126">
    <property type="component" value="Unassembled WGS sequence"/>
</dbReference>
<evidence type="ECO:0000313" key="2">
    <source>
        <dbReference type="EMBL" id="GMA39211.1"/>
    </source>
</evidence>